<sequence>CTECRTRKVKCSKERPSCAQCRHHRIQCIYESKTNRTPLTRAHLTSVEERLTRFETALHRLFPAGNVERIVLSLAQDQNSQLAEIGMPITTPGQTVLPLLPSPPESNQEQVPLTLPGFDDLPCNGQTGSDIQVGWDRFPQTPDMPDENSLVDAFFNNYHPGQPFIHEATFRAEHDRRLSNTPSLAWQILSKSVMAIGAWTLESTDIDLQLYNQAKGLLETIPLMEPGSLTLVQSLMLLHEFAQKRGMQDMSLQYLSVAARMAINIGLHRESGNSTFSLFEREIRNRVWWSLYIFDSCSAKSFGLPLLLPENNFINTSSVMNIHDETLDPTTTSLPPEVNGPTLYSGLISQAKFHLLANSIYRRLIATPCISIAEVQKLEASIDDLRDSCPSYLKGSGSVLESNWLRFAKDRLRICDKNLRILIWRPYLSLWTSRVQSIHDENDVYRESAFRCLHATKGLLALVVDSIRNQRYTRLSASFLLYCLFHATLIYVVFLKAGSSLPESASFVQDIRLIKRVVSQSWIGNDAQVTHFLNVINRLCAPFDTPTALVINQDINSQAESRHPEADTVIPNDPSADSMMTDLLTFDWSSDQ</sequence>
<evidence type="ECO:0000313" key="13">
    <source>
        <dbReference type="Proteomes" id="UP000184383"/>
    </source>
</evidence>
<comment type="subcellular location">
    <subcellularLocation>
        <location evidence="1">Nucleus</location>
    </subcellularLocation>
</comment>
<dbReference type="CDD" id="cd14654">
    <property type="entry name" value="ZIP_Gal4"/>
    <property type="match status" value="1"/>
</dbReference>
<keyword evidence="4" id="KW-0805">Transcription regulation</keyword>
<dbReference type="AlphaFoldDB" id="A0A1L9RMA6"/>
<dbReference type="GO" id="GO:0000981">
    <property type="term" value="F:DNA-binding transcription factor activity, RNA polymerase II-specific"/>
    <property type="evidence" value="ECO:0007669"/>
    <property type="project" value="InterPro"/>
</dbReference>
<keyword evidence="6" id="KW-0010">Activator</keyword>
<dbReference type="GO" id="GO:0006351">
    <property type="term" value="P:DNA-templated transcription"/>
    <property type="evidence" value="ECO:0007669"/>
    <property type="project" value="InterPro"/>
</dbReference>
<dbReference type="SMART" id="SM00066">
    <property type="entry name" value="GAL4"/>
    <property type="match status" value="1"/>
</dbReference>
<dbReference type="Gene3D" id="1.20.5.170">
    <property type="match status" value="1"/>
</dbReference>
<evidence type="ECO:0000256" key="3">
    <source>
        <dbReference type="ARBA" id="ARBA00022833"/>
    </source>
</evidence>
<proteinExistence type="predicted"/>
<dbReference type="GO" id="GO:0008270">
    <property type="term" value="F:zinc ion binding"/>
    <property type="evidence" value="ECO:0007669"/>
    <property type="project" value="InterPro"/>
</dbReference>
<dbReference type="SMART" id="SM00906">
    <property type="entry name" value="Fungal_trans"/>
    <property type="match status" value="1"/>
</dbReference>
<dbReference type="InterPro" id="IPR007219">
    <property type="entry name" value="XnlR_reg_dom"/>
</dbReference>
<keyword evidence="9" id="KW-0119">Carbohydrate metabolism</keyword>
<dbReference type="OrthoDB" id="3364175at2759"/>
<dbReference type="InterPro" id="IPR005600">
    <property type="entry name" value="Gal4_dimer_dom"/>
</dbReference>
<evidence type="ECO:0000256" key="10">
    <source>
        <dbReference type="SAM" id="Phobius"/>
    </source>
</evidence>
<dbReference type="GO" id="GO:0000435">
    <property type="term" value="P:positive regulation of transcription from RNA polymerase II promoter by galactose"/>
    <property type="evidence" value="ECO:0007669"/>
    <property type="project" value="TreeGrafter"/>
</dbReference>
<dbReference type="RefSeq" id="XP_040689755.1">
    <property type="nucleotide sequence ID" value="XM_040828316.1"/>
</dbReference>
<keyword evidence="8" id="KW-0539">Nucleus</keyword>
<feature type="non-terminal residue" evidence="12">
    <location>
        <position position="1"/>
    </location>
</feature>
<dbReference type="GO" id="GO:0005634">
    <property type="term" value="C:nucleus"/>
    <property type="evidence" value="ECO:0007669"/>
    <property type="project" value="UniProtKB-SubCell"/>
</dbReference>
<evidence type="ECO:0000256" key="5">
    <source>
        <dbReference type="ARBA" id="ARBA00023125"/>
    </source>
</evidence>
<dbReference type="PROSITE" id="PS50048">
    <property type="entry name" value="ZN2_CY6_FUNGAL_2"/>
    <property type="match status" value="1"/>
</dbReference>
<accession>A0A1L9RMA6</accession>
<dbReference type="VEuPathDB" id="FungiDB:ASPWEDRAFT_112273"/>
<keyword evidence="10" id="KW-0812">Transmembrane</keyword>
<organism evidence="12 13">
    <name type="scientific">Aspergillus wentii DTO 134E9</name>
    <dbReference type="NCBI Taxonomy" id="1073089"/>
    <lineage>
        <taxon>Eukaryota</taxon>
        <taxon>Fungi</taxon>
        <taxon>Dikarya</taxon>
        <taxon>Ascomycota</taxon>
        <taxon>Pezizomycotina</taxon>
        <taxon>Eurotiomycetes</taxon>
        <taxon>Eurotiomycetidae</taxon>
        <taxon>Eurotiales</taxon>
        <taxon>Aspergillaceae</taxon>
        <taxon>Aspergillus</taxon>
        <taxon>Aspergillus subgen. Cremei</taxon>
    </lineage>
</organism>
<dbReference type="PANTHER" id="PTHR47424:SF2">
    <property type="entry name" value="TRANSCRIPTION FACTOR DOMAIN-CONTAINING PROTEIN-RELATED"/>
    <property type="match status" value="1"/>
</dbReference>
<dbReference type="Pfam" id="PF03902">
    <property type="entry name" value="Gal4_dimer"/>
    <property type="match status" value="1"/>
</dbReference>
<dbReference type="FunFam" id="4.10.240.10:FF:000009">
    <property type="entry name" value="C6 transcription factor (Gal4)"/>
    <property type="match status" value="1"/>
</dbReference>
<evidence type="ECO:0000256" key="9">
    <source>
        <dbReference type="ARBA" id="ARBA00023277"/>
    </source>
</evidence>
<evidence type="ECO:0000256" key="6">
    <source>
        <dbReference type="ARBA" id="ARBA00023159"/>
    </source>
</evidence>
<keyword evidence="13" id="KW-1185">Reference proteome</keyword>
<dbReference type="InterPro" id="IPR036864">
    <property type="entry name" value="Zn2-C6_fun-type_DNA-bd_sf"/>
</dbReference>
<dbReference type="Proteomes" id="UP000184383">
    <property type="component" value="Unassembled WGS sequence"/>
</dbReference>
<evidence type="ECO:0000256" key="7">
    <source>
        <dbReference type="ARBA" id="ARBA00023163"/>
    </source>
</evidence>
<dbReference type="Pfam" id="PF04082">
    <property type="entry name" value="Fungal_trans"/>
    <property type="match status" value="1"/>
</dbReference>
<dbReference type="GO" id="GO:0000978">
    <property type="term" value="F:RNA polymerase II cis-regulatory region sequence-specific DNA binding"/>
    <property type="evidence" value="ECO:0007669"/>
    <property type="project" value="TreeGrafter"/>
</dbReference>
<protein>
    <recommendedName>
        <fullName evidence="11">Zn(2)-C6 fungal-type domain-containing protein</fullName>
    </recommendedName>
</protein>
<feature type="transmembrane region" description="Helical" evidence="10">
    <location>
        <begin position="475"/>
        <end position="494"/>
    </location>
</feature>
<evidence type="ECO:0000313" key="12">
    <source>
        <dbReference type="EMBL" id="OJJ36079.1"/>
    </source>
</evidence>
<keyword evidence="3" id="KW-0862">Zinc</keyword>
<evidence type="ECO:0000256" key="2">
    <source>
        <dbReference type="ARBA" id="ARBA00022723"/>
    </source>
</evidence>
<dbReference type="SUPFAM" id="SSF57701">
    <property type="entry name" value="Zn2/Cys6 DNA-binding domain"/>
    <property type="match status" value="1"/>
</dbReference>
<dbReference type="Gene3D" id="4.10.240.10">
    <property type="entry name" value="Zn(2)-C6 fungal-type DNA-binding domain"/>
    <property type="match status" value="1"/>
</dbReference>
<evidence type="ECO:0000256" key="8">
    <source>
        <dbReference type="ARBA" id="ARBA00023242"/>
    </source>
</evidence>
<evidence type="ECO:0000259" key="11">
    <source>
        <dbReference type="PROSITE" id="PS50048"/>
    </source>
</evidence>
<dbReference type="CDD" id="cd00067">
    <property type="entry name" value="GAL4"/>
    <property type="match status" value="1"/>
</dbReference>
<dbReference type="Pfam" id="PF00172">
    <property type="entry name" value="Zn_clus"/>
    <property type="match status" value="1"/>
</dbReference>
<dbReference type="PANTHER" id="PTHR47424">
    <property type="entry name" value="REGULATORY PROTEIN GAL4"/>
    <property type="match status" value="1"/>
</dbReference>
<feature type="domain" description="Zn(2)-C6 fungal-type" evidence="11">
    <location>
        <begin position="1"/>
        <end position="30"/>
    </location>
</feature>
<gene>
    <name evidence="12" type="ORF">ASPWEDRAFT_112273</name>
</gene>
<reference evidence="13" key="1">
    <citation type="journal article" date="2017" name="Genome Biol.">
        <title>Comparative genomics reveals high biological diversity and specific adaptations in the industrially and medically important fungal genus Aspergillus.</title>
        <authorList>
            <person name="de Vries R.P."/>
            <person name="Riley R."/>
            <person name="Wiebenga A."/>
            <person name="Aguilar-Osorio G."/>
            <person name="Amillis S."/>
            <person name="Uchima C.A."/>
            <person name="Anderluh G."/>
            <person name="Asadollahi M."/>
            <person name="Askin M."/>
            <person name="Barry K."/>
            <person name="Battaglia E."/>
            <person name="Bayram O."/>
            <person name="Benocci T."/>
            <person name="Braus-Stromeyer S.A."/>
            <person name="Caldana C."/>
            <person name="Canovas D."/>
            <person name="Cerqueira G.C."/>
            <person name="Chen F."/>
            <person name="Chen W."/>
            <person name="Choi C."/>
            <person name="Clum A."/>
            <person name="Dos Santos R.A."/>
            <person name="Damasio A.R."/>
            <person name="Diallinas G."/>
            <person name="Emri T."/>
            <person name="Fekete E."/>
            <person name="Flipphi M."/>
            <person name="Freyberg S."/>
            <person name="Gallo A."/>
            <person name="Gournas C."/>
            <person name="Habgood R."/>
            <person name="Hainaut M."/>
            <person name="Harispe M.L."/>
            <person name="Henrissat B."/>
            <person name="Hilden K.S."/>
            <person name="Hope R."/>
            <person name="Hossain A."/>
            <person name="Karabika E."/>
            <person name="Karaffa L."/>
            <person name="Karanyi Z."/>
            <person name="Krasevec N."/>
            <person name="Kuo A."/>
            <person name="Kusch H."/>
            <person name="LaButti K."/>
            <person name="Lagendijk E.L."/>
            <person name="Lapidus A."/>
            <person name="Levasseur A."/>
            <person name="Lindquist E."/>
            <person name="Lipzen A."/>
            <person name="Logrieco A.F."/>
            <person name="MacCabe A."/>
            <person name="Maekelae M.R."/>
            <person name="Malavazi I."/>
            <person name="Melin P."/>
            <person name="Meyer V."/>
            <person name="Mielnichuk N."/>
            <person name="Miskei M."/>
            <person name="Molnar A.P."/>
            <person name="Mule G."/>
            <person name="Ngan C.Y."/>
            <person name="Orejas M."/>
            <person name="Orosz E."/>
            <person name="Ouedraogo J.P."/>
            <person name="Overkamp K.M."/>
            <person name="Park H.-S."/>
            <person name="Perrone G."/>
            <person name="Piumi F."/>
            <person name="Punt P.J."/>
            <person name="Ram A.F."/>
            <person name="Ramon A."/>
            <person name="Rauscher S."/>
            <person name="Record E."/>
            <person name="Riano-Pachon D.M."/>
            <person name="Robert V."/>
            <person name="Roehrig J."/>
            <person name="Ruller R."/>
            <person name="Salamov A."/>
            <person name="Salih N.S."/>
            <person name="Samson R.A."/>
            <person name="Sandor E."/>
            <person name="Sanguinetti M."/>
            <person name="Schuetze T."/>
            <person name="Sepcic K."/>
            <person name="Shelest E."/>
            <person name="Sherlock G."/>
            <person name="Sophianopoulou V."/>
            <person name="Squina F.M."/>
            <person name="Sun H."/>
            <person name="Susca A."/>
            <person name="Todd R.B."/>
            <person name="Tsang A."/>
            <person name="Unkles S.E."/>
            <person name="van de Wiele N."/>
            <person name="van Rossen-Uffink D."/>
            <person name="Oliveira J.V."/>
            <person name="Vesth T.C."/>
            <person name="Visser J."/>
            <person name="Yu J.-H."/>
            <person name="Zhou M."/>
            <person name="Andersen M.R."/>
            <person name="Archer D.B."/>
            <person name="Baker S.E."/>
            <person name="Benoit I."/>
            <person name="Brakhage A.A."/>
            <person name="Braus G.H."/>
            <person name="Fischer R."/>
            <person name="Frisvad J.C."/>
            <person name="Goldman G.H."/>
            <person name="Houbraken J."/>
            <person name="Oakley B."/>
            <person name="Pocsi I."/>
            <person name="Scazzocchio C."/>
            <person name="Seiboth B."/>
            <person name="vanKuyk P.A."/>
            <person name="Wortman J."/>
            <person name="Dyer P.S."/>
            <person name="Grigoriev I.V."/>
        </authorList>
    </citation>
    <scope>NUCLEOTIDE SEQUENCE [LARGE SCALE GENOMIC DNA]</scope>
    <source>
        <strain evidence="13">DTO 134E9</strain>
    </source>
</reference>
<keyword evidence="10" id="KW-1133">Transmembrane helix</keyword>
<evidence type="ECO:0000256" key="1">
    <source>
        <dbReference type="ARBA" id="ARBA00004123"/>
    </source>
</evidence>
<keyword evidence="10" id="KW-0472">Membrane</keyword>
<dbReference type="GeneID" id="63744164"/>
<evidence type="ECO:0000256" key="4">
    <source>
        <dbReference type="ARBA" id="ARBA00023015"/>
    </source>
</evidence>
<dbReference type="InterPro" id="IPR051127">
    <property type="entry name" value="Fungal_SecMet_Regulators"/>
</dbReference>
<dbReference type="EMBL" id="KV878212">
    <property type="protein sequence ID" value="OJJ36079.1"/>
    <property type="molecule type" value="Genomic_DNA"/>
</dbReference>
<keyword evidence="5" id="KW-0238">DNA-binding</keyword>
<dbReference type="CDD" id="cd12148">
    <property type="entry name" value="fungal_TF_MHR"/>
    <property type="match status" value="1"/>
</dbReference>
<keyword evidence="2" id="KW-0479">Metal-binding</keyword>
<name>A0A1L9RMA6_ASPWE</name>
<dbReference type="InterPro" id="IPR001138">
    <property type="entry name" value="Zn2Cys6_DnaBD"/>
</dbReference>
<keyword evidence="7" id="KW-0804">Transcription</keyword>